<protein>
    <submittedName>
        <fullName evidence="2">Uncharacterized protein</fullName>
    </submittedName>
</protein>
<evidence type="ECO:0000313" key="3">
    <source>
        <dbReference type="EMBL" id="CPA52087.1"/>
    </source>
</evidence>
<reference evidence="3" key="1">
    <citation type="submission" date="2015-03" db="EMBL/GenBank/DDBJ databases">
        <authorList>
            <consortium name="Pathogen Informatics"/>
            <person name="Murphy D."/>
        </authorList>
    </citation>
    <scope>NUCLEOTIDE SEQUENCE</scope>
    <source>
        <strain evidence="3">N09902308</strain>
    </source>
</reference>
<feature type="region of interest" description="Disordered" evidence="1">
    <location>
        <begin position="23"/>
        <end position="43"/>
    </location>
</feature>
<sequence length="43" mass="4416">MTSSLSTPLRCASPDRCRNTSLTVTSDLPLAPNSGQYSATGAS</sequence>
<dbReference type="AlphaFoldDB" id="A0A654ZZG8"/>
<evidence type="ECO:0000313" key="4">
    <source>
        <dbReference type="Proteomes" id="UP000039021"/>
    </source>
</evidence>
<dbReference type="Proteomes" id="UP000049023">
    <property type="component" value="Unassembled WGS sequence"/>
</dbReference>
<dbReference type="Proteomes" id="UP000039021">
    <property type="component" value="Unassembled WGS sequence"/>
</dbReference>
<evidence type="ECO:0000313" key="2">
    <source>
        <dbReference type="EMBL" id="CKR45317.1"/>
    </source>
</evidence>
<dbReference type="EMBL" id="CNFU01000219">
    <property type="protein sequence ID" value="CKR45317.1"/>
    <property type="molecule type" value="Genomic_DNA"/>
</dbReference>
<reference evidence="4 5" key="2">
    <citation type="submission" date="2015-03" db="EMBL/GenBank/DDBJ databases">
        <authorList>
            <consortium name="Pathogen Informatics"/>
        </authorList>
    </citation>
    <scope>NUCLEOTIDE SEQUENCE [LARGE SCALE GENOMIC DNA]</scope>
    <source>
        <strain evidence="2 5">Bir 187</strain>
        <strain evidence="4">N09902308</strain>
    </source>
</reference>
<organism evidence="2 5">
    <name type="scientific">Mycobacterium tuberculosis</name>
    <dbReference type="NCBI Taxonomy" id="1773"/>
    <lineage>
        <taxon>Bacteria</taxon>
        <taxon>Bacillati</taxon>
        <taxon>Actinomycetota</taxon>
        <taxon>Actinomycetes</taxon>
        <taxon>Mycobacteriales</taxon>
        <taxon>Mycobacteriaceae</taxon>
        <taxon>Mycobacterium</taxon>
        <taxon>Mycobacterium tuberculosis complex</taxon>
    </lineage>
</organism>
<evidence type="ECO:0000256" key="1">
    <source>
        <dbReference type="SAM" id="MobiDB-lite"/>
    </source>
</evidence>
<dbReference type="EMBL" id="CSBK01003044">
    <property type="protein sequence ID" value="CPA52087.1"/>
    <property type="molecule type" value="Genomic_DNA"/>
</dbReference>
<proteinExistence type="predicted"/>
<gene>
    <name evidence="3" type="ORF">ERS007739_04659</name>
    <name evidence="2" type="ORF">ERS027661_01351</name>
</gene>
<name>A0A654ZZG8_MYCTX</name>
<evidence type="ECO:0000313" key="5">
    <source>
        <dbReference type="Proteomes" id="UP000049023"/>
    </source>
</evidence>
<accession>A0A654ZZG8</accession>
<feature type="compositionally biased region" description="Polar residues" evidence="1">
    <location>
        <begin position="33"/>
        <end position="43"/>
    </location>
</feature>